<dbReference type="EMBL" id="BGPR01040742">
    <property type="protein sequence ID" value="GBO16940.1"/>
    <property type="molecule type" value="Genomic_DNA"/>
</dbReference>
<proteinExistence type="predicted"/>
<dbReference type="AlphaFoldDB" id="A0A4Y2UZ77"/>
<dbReference type="GO" id="GO:0004523">
    <property type="term" value="F:RNA-DNA hybrid ribonuclease activity"/>
    <property type="evidence" value="ECO:0007669"/>
    <property type="project" value="InterPro"/>
</dbReference>
<organism evidence="2 3">
    <name type="scientific">Araneus ventricosus</name>
    <name type="common">Orbweaver spider</name>
    <name type="synonym">Epeira ventricosa</name>
    <dbReference type="NCBI Taxonomy" id="182803"/>
    <lineage>
        <taxon>Eukaryota</taxon>
        <taxon>Metazoa</taxon>
        <taxon>Ecdysozoa</taxon>
        <taxon>Arthropoda</taxon>
        <taxon>Chelicerata</taxon>
        <taxon>Arachnida</taxon>
        <taxon>Araneae</taxon>
        <taxon>Araneomorphae</taxon>
        <taxon>Entelegynae</taxon>
        <taxon>Araneoidea</taxon>
        <taxon>Araneidae</taxon>
        <taxon>Araneus</taxon>
    </lineage>
</organism>
<dbReference type="InterPro" id="IPR012337">
    <property type="entry name" value="RNaseH-like_sf"/>
</dbReference>
<keyword evidence="3" id="KW-1185">Reference proteome</keyword>
<gene>
    <name evidence="2" type="ORF">AVEN_122213_1</name>
</gene>
<dbReference type="InterPro" id="IPR036397">
    <property type="entry name" value="RNaseH_sf"/>
</dbReference>
<dbReference type="GO" id="GO:0003676">
    <property type="term" value="F:nucleic acid binding"/>
    <property type="evidence" value="ECO:0007669"/>
    <property type="project" value="InterPro"/>
</dbReference>
<evidence type="ECO:0000259" key="1">
    <source>
        <dbReference type="PROSITE" id="PS50879"/>
    </source>
</evidence>
<dbReference type="OrthoDB" id="6437659at2759"/>
<feature type="domain" description="RNase H type-1" evidence="1">
    <location>
        <begin position="1"/>
        <end position="80"/>
    </location>
</feature>
<dbReference type="SUPFAM" id="SSF53098">
    <property type="entry name" value="Ribonuclease H-like"/>
    <property type="match status" value="1"/>
</dbReference>
<reference evidence="2 3" key="1">
    <citation type="journal article" date="2019" name="Sci. Rep.">
        <title>Orb-weaving spider Araneus ventricosus genome elucidates the spidroin gene catalogue.</title>
        <authorList>
            <person name="Kono N."/>
            <person name="Nakamura H."/>
            <person name="Ohtoshi R."/>
            <person name="Moran D.A.P."/>
            <person name="Shinohara A."/>
            <person name="Yoshida Y."/>
            <person name="Fujiwara M."/>
            <person name="Mori M."/>
            <person name="Tomita M."/>
            <person name="Arakawa K."/>
        </authorList>
    </citation>
    <scope>NUCLEOTIDE SEQUENCE [LARGE SCALE GENOMIC DNA]</scope>
</reference>
<evidence type="ECO:0000313" key="3">
    <source>
        <dbReference type="Proteomes" id="UP000499080"/>
    </source>
</evidence>
<dbReference type="InterPro" id="IPR002156">
    <property type="entry name" value="RNaseH_domain"/>
</dbReference>
<accession>A0A4Y2UZ77</accession>
<comment type="caution">
    <text evidence="2">The sequence shown here is derived from an EMBL/GenBank/DDBJ whole genome shotgun (WGS) entry which is preliminary data.</text>
</comment>
<name>A0A4Y2UZ77_ARAVE</name>
<dbReference type="Gene3D" id="3.30.420.10">
    <property type="entry name" value="Ribonuclease H-like superfamily/Ribonuclease H"/>
    <property type="match status" value="1"/>
</dbReference>
<dbReference type="PROSITE" id="PS50879">
    <property type="entry name" value="RNASE_H_1"/>
    <property type="match status" value="1"/>
</dbReference>
<evidence type="ECO:0000313" key="2">
    <source>
        <dbReference type="EMBL" id="GBO16940.1"/>
    </source>
</evidence>
<dbReference type="Pfam" id="PF00075">
    <property type="entry name" value="RNase_H"/>
    <property type="match status" value="1"/>
</dbReference>
<protein>
    <recommendedName>
        <fullName evidence="1">RNase H type-1 domain-containing protein</fullName>
    </recommendedName>
</protein>
<dbReference type="Proteomes" id="UP000499080">
    <property type="component" value="Unassembled WGS sequence"/>
</dbReference>
<sequence>MLALKAAIEWANIANEDVNIWSDCECSLRALKSFHVKITIIQEAQMTLLENDRIRFGWVKAHIGIKDNGKADTLAKETTMDGISASLN</sequence>